<gene>
    <name evidence="1" type="ORF">V6N11_073336</name>
</gene>
<accession>A0ABR1ZXF1</accession>
<name>A0ABR1ZXF1_9ROSI</name>
<keyword evidence="2" id="KW-1185">Reference proteome</keyword>
<evidence type="ECO:0000313" key="1">
    <source>
        <dbReference type="EMBL" id="KAK8485117.1"/>
    </source>
</evidence>
<sequence>MGFAVAMHDALPFANLSAQRRRSVCSHGAHASASSSTRKANMRRRKQRASNDWRLRCDSPGKKKTRKHHDLLTVLFNLFLQTPL</sequence>
<protein>
    <submittedName>
        <fullName evidence="1">Uncharacterized protein</fullName>
    </submittedName>
</protein>
<proteinExistence type="predicted"/>
<organism evidence="1 2">
    <name type="scientific">Hibiscus sabdariffa</name>
    <name type="common">roselle</name>
    <dbReference type="NCBI Taxonomy" id="183260"/>
    <lineage>
        <taxon>Eukaryota</taxon>
        <taxon>Viridiplantae</taxon>
        <taxon>Streptophyta</taxon>
        <taxon>Embryophyta</taxon>
        <taxon>Tracheophyta</taxon>
        <taxon>Spermatophyta</taxon>
        <taxon>Magnoliopsida</taxon>
        <taxon>eudicotyledons</taxon>
        <taxon>Gunneridae</taxon>
        <taxon>Pentapetalae</taxon>
        <taxon>rosids</taxon>
        <taxon>malvids</taxon>
        <taxon>Malvales</taxon>
        <taxon>Malvaceae</taxon>
        <taxon>Malvoideae</taxon>
        <taxon>Hibiscus</taxon>
    </lineage>
</organism>
<reference evidence="1 2" key="1">
    <citation type="journal article" date="2024" name="G3 (Bethesda)">
        <title>Genome assembly of Hibiscus sabdariffa L. provides insights into metabolisms of medicinal natural products.</title>
        <authorList>
            <person name="Kim T."/>
        </authorList>
    </citation>
    <scope>NUCLEOTIDE SEQUENCE [LARGE SCALE GENOMIC DNA]</scope>
    <source>
        <strain evidence="1">TK-2024</strain>
        <tissue evidence="1">Old leaves</tissue>
    </source>
</reference>
<dbReference type="Proteomes" id="UP001396334">
    <property type="component" value="Unassembled WGS sequence"/>
</dbReference>
<comment type="caution">
    <text evidence="1">The sequence shown here is derived from an EMBL/GenBank/DDBJ whole genome shotgun (WGS) entry which is preliminary data.</text>
</comment>
<dbReference type="EMBL" id="JBBPBN010000517">
    <property type="protein sequence ID" value="KAK8485117.1"/>
    <property type="molecule type" value="Genomic_DNA"/>
</dbReference>
<evidence type="ECO:0000313" key="2">
    <source>
        <dbReference type="Proteomes" id="UP001396334"/>
    </source>
</evidence>